<feature type="region of interest" description="Disordered" evidence="1">
    <location>
        <begin position="327"/>
        <end position="354"/>
    </location>
</feature>
<evidence type="ECO:0000313" key="3">
    <source>
        <dbReference type="EMBL" id="CEA09652.1"/>
    </source>
</evidence>
<evidence type="ECO:0000256" key="1">
    <source>
        <dbReference type="SAM" id="MobiDB-lite"/>
    </source>
</evidence>
<sequence>MNLDWLEWILPALLAVVLAVGGTAAGWAGCLLWQRRRELSALRELVTQLHLKRALAADGPGTVDPVHDPVRCRSAVADVRGQVREALAELRPGSVKVAAVLVDMEAACARYLQEVSAAPGSYAARLPGLRLELHAGLRRLCSLREDLEYLAPGQRGDARAAEREASAARVAEQLARRRAAADAGTGRTGRADSAADPGSTRMEPVAAASGAGKVARTGEMTSHTRPGQGKVPGQPRHRAPVAPGPARRGLIGRRRREDRATADDAARWLPQTPVSAATAAHTGAEGKVKQPTAAAPAVVVPAAPVTVAAPAVTETALIPPPVPVAAVPAPSPPAVRGGKSSINKAARNRRRQKV</sequence>
<evidence type="ECO:0000256" key="2">
    <source>
        <dbReference type="SAM" id="Phobius"/>
    </source>
</evidence>
<keyword evidence="2" id="KW-0812">Transmembrane</keyword>
<keyword evidence="2" id="KW-0472">Membrane</keyword>
<dbReference type="AlphaFoldDB" id="A0A078MW71"/>
<dbReference type="PATRIC" id="fig|1461584.3.peg.3000"/>
<gene>
    <name evidence="3" type="ORF">BN1051_03024</name>
</gene>
<proteinExistence type="predicted"/>
<feature type="region of interest" description="Disordered" evidence="1">
    <location>
        <begin position="169"/>
        <end position="288"/>
    </location>
</feature>
<keyword evidence="2" id="KW-1133">Transmembrane helix</keyword>
<reference evidence="3" key="1">
    <citation type="submission" date="2014-07" db="EMBL/GenBank/DDBJ databases">
        <authorList>
            <person name="Urmite Genomes Urmite Genomes"/>
        </authorList>
    </citation>
    <scope>NUCLEOTIDE SEQUENCE</scope>
    <source>
        <strain evidence="3">11W110_air</strain>
    </source>
</reference>
<name>A0A078MW71_9MICC</name>
<protein>
    <submittedName>
        <fullName evidence="3">Uncharacterized protein</fullName>
    </submittedName>
</protein>
<feature type="transmembrane region" description="Helical" evidence="2">
    <location>
        <begin position="12"/>
        <end position="33"/>
    </location>
</feature>
<feature type="compositionally biased region" description="Basic and acidic residues" evidence="1">
    <location>
        <begin position="255"/>
        <end position="266"/>
    </location>
</feature>
<dbReference type="EMBL" id="LN483072">
    <property type="protein sequence ID" value="CEA09652.1"/>
    <property type="molecule type" value="Genomic_DNA"/>
</dbReference>
<organism evidence="3">
    <name type="scientific">Arthrobacter saudimassiliensis</name>
    <dbReference type="NCBI Taxonomy" id="1461584"/>
    <lineage>
        <taxon>Bacteria</taxon>
        <taxon>Bacillati</taxon>
        <taxon>Actinomycetota</taxon>
        <taxon>Actinomycetes</taxon>
        <taxon>Micrococcales</taxon>
        <taxon>Micrococcaceae</taxon>
        <taxon>Arthrobacter</taxon>
    </lineage>
</organism>
<accession>A0A078MW71</accession>